<dbReference type="InterPro" id="IPR051684">
    <property type="entry name" value="Electron_Trans/Redox"/>
</dbReference>
<feature type="transmembrane region" description="Helical" evidence="7">
    <location>
        <begin position="44"/>
        <end position="65"/>
    </location>
</feature>
<dbReference type="Gene3D" id="3.30.70.20">
    <property type="match status" value="1"/>
</dbReference>
<comment type="caution">
    <text evidence="9">The sequence shown here is derived from an EMBL/GenBank/DDBJ whole genome shotgun (WGS) entry which is preliminary data.</text>
</comment>
<dbReference type="PANTHER" id="PTHR30176:SF3">
    <property type="entry name" value="FERREDOXIN-TYPE PROTEIN NAPH"/>
    <property type="match status" value="1"/>
</dbReference>
<feature type="domain" description="4Fe-4S ferredoxin-type" evidence="8">
    <location>
        <begin position="365"/>
        <end position="393"/>
    </location>
</feature>
<evidence type="ECO:0000256" key="2">
    <source>
        <dbReference type="ARBA" id="ARBA00022485"/>
    </source>
</evidence>
<keyword evidence="7" id="KW-1133">Transmembrane helix</keyword>
<evidence type="ECO:0000256" key="7">
    <source>
        <dbReference type="SAM" id="Phobius"/>
    </source>
</evidence>
<evidence type="ECO:0000256" key="5">
    <source>
        <dbReference type="ARBA" id="ARBA00023004"/>
    </source>
</evidence>
<evidence type="ECO:0000256" key="4">
    <source>
        <dbReference type="ARBA" id="ARBA00022982"/>
    </source>
</evidence>
<keyword evidence="7" id="KW-0472">Membrane</keyword>
<keyword evidence="1" id="KW-0813">Transport</keyword>
<evidence type="ECO:0000256" key="1">
    <source>
        <dbReference type="ARBA" id="ARBA00022448"/>
    </source>
</evidence>
<feature type="transmembrane region" description="Helical" evidence="7">
    <location>
        <begin position="85"/>
        <end position="109"/>
    </location>
</feature>
<keyword evidence="10" id="KW-1185">Reference proteome</keyword>
<gene>
    <name evidence="9" type="ORF">JIN83_01825</name>
</gene>
<evidence type="ECO:0000313" key="9">
    <source>
        <dbReference type="EMBL" id="MBK1853685.1"/>
    </source>
</evidence>
<evidence type="ECO:0000256" key="6">
    <source>
        <dbReference type="ARBA" id="ARBA00023014"/>
    </source>
</evidence>
<keyword evidence="5" id="KW-0408">Iron</keyword>
<dbReference type="GO" id="GO:0051539">
    <property type="term" value="F:4 iron, 4 sulfur cluster binding"/>
    <property type="evidence" value="ECO:0007669"/>
    <property type="project" value="UniProtKB-KW"/>
</dbReference>
<dbReference type="PROSITE" id="PS00198">
    <property type="entry name" value="4FE4S_FER_1"/>
    <property type="match status" value="1"/>
</dbReference>
<name>A0AAE2S9C3_9BACT</name>
<keyword evidence="3" id="KW-0479">Metal-binding</keyword>
<dbReference type="InterPro" id="IPR017900">
    <property type="entry name" value="4Fe4S_Fe_S_CS"/>
</dbReference>
<evidence type="ECO:0000256" key="3">
    <source>
        <dbReference type="ARBA" id="ARBA00022723"/>
    </source>
</evidence>
<keyword evidence="6" id="KW-0411">Iron-sulfur</keyword>
<dbReference type="RefSeq" id="WP_309488280.1">
    <property type="nucleotide sequence ID" value="NZ_JAENIG010000001.1"/>
</dbReference>
<dbReference type="Pfam" id="PF13187">
    <property type="entry name" value="Fer4_9"/>
    <property type="match status" value="1"/>
</dbReference>
<keyword evidence="7" id="KW-0812">Transmembrane</keyword>
<dbReference type="GO" id="GO:0005886">
    <property type="term" value="C:plasma membrane"/>
    <property type="evidence" value="ECO:0007669"/>
    <property type="project" value="TreeGrafter"/>
</dbReference>
<dbReference type="PROSITE" id="PS51379">
    <property type="entry name" value="4FE4S_FER_2"/>
    <property type="match status" value="2"/>
</dbReference>
<feature type="transmembrane region" description="Helical" evidence="7">
    <location>
        <begin position="167"/>
        <end position="185"/>
    </location>
</feature>
<feature type="transmembrane region" description="Helical" evidence="7">
    <location>
        <begin position="318"/>
        <end position="339"/>
    </location>
</feature>
<feature type="transmembrane region" description="Helical" evidence="7">
    <location>
        <begin position="283"/>
        <end position="306"/>
    </location>
</feature>
<dbReference type="SUPFAM" id="SSF54862">
    <property type="entry name" value="4Fe-4S ferredoxins"/>
    <property type="match status" value="1"/>
</dbReference>
<evidence type="ECO:0000313" key="10">
    <source>
        <dbReference type="Proteomes" id="UP000634206"/>
    </source>
</evidence>
<organism evidence="9 10">
    <name type="scientific">Oceaniferula flava</name>
    <dbReference type="NCBI Taxonomy" id="2800421"/>
    <lineage>
        <taxon>Bacteria</taxon>
        <taxon>Pseudomonadati</taxon>
        <taxon>Verrucomicrobiota</taxon>
        <taxon>Verrucomicrobiia</taxon>
        <taxon>Verrucomicrobiales</taxon>
        <taxon>Verrucomicrobiaceae</taxon>
        <taxon>Oceaniferula</taxon>
    </lineage>
</organism>
<dbReference type="InterPro" id="IPR017896">
    <property type="entry name" value="4Fe4S_Fe-S-bd"/>
</dbReference>
<feature type="transmembrane region" description="Helical" evidence="7">
    <location>
        <begin position="134"/>
        <end position="155"/>
    </location>
</feature>
<dbReference type="Pfam" id="PF12801">
    <property type="entry name" value="Fer4_5"/>
    <property type="match status" value="2"/>
</dbReference>
<reference evidence="9" key="1">
    <citation type="submission" date="2021-01" db="EMBL/GenBank/DDBJ databases">
        <title>Modified the classification status of verrucomicrobia.</title>
        <authorList>
            <person name="Feng X."/>
        </authorList>
    </citation>
    <scope>NUCLEOTIDE SEQUENCE</scope>
    <source>
        <strain evidence="9">5K15</strain>
    </source>
</reference>
<feature type="transmembrane region" description="Helical" evidence="7">
    <location>
        <begin position="220"/>
        <end position="244"/>
    </location>
</feature>
<proteinExistence type="predicted"/>
<keyword evidence="4" id="KW-0249">Electron transport</keyword>
<sequence length="456" mass="50630">MLRESHSIVPPDPQLDAIERSGLAILGIGLVLFFLALFEQFTGLGSWVFFTMVSCIIAGGVIYGVRHHLKRPAGIQNNNIVKNTFTGVGSGGWLLGVVITGLYTAYYFYSGHLSGITRVFDPLSELLRNRAADIWFVYGACYTIAVVVMGIKAIAKYRHSKYQIIRTCSIMFCQFGFAFMVPSIMERLNQPYFLPNYFWPLEYKALMPDKVGDLLNSGKAMAGFVFGWGILMTLIATPVLTYYFGKRWYCSWVCGCGGLANTAGDSFRHLSNKSRSAWQVERIMIYSVLVFVVVMTAMVWLDAWWGTLGGASLTVRKVYGFLIGAVFSGVIGVGFYPLLGSRVWCRFGCPMAAVLGIIQKFKSRFRITTNGAQCISCGNCSKYCEMGIDVRWYAQRGQDIVRSACVGCGMCSTVCPRGVLNLENGPTDQREEYQFDLIASIKARQLEAPKASHSND</sequence>
<keyword evidence="2" id="KW-0004">4Fe-4S</keyword>
<feature type="domain" description="4Fe-4S ferredoxin-type" evidence="8">
    <location>
        <begin position="396"/>
        <end position="425"/>
    </location>
</feature>
<evidence type="ECO:0000259" key="8">
    <source>
        <dbReference type="PROSITE" id="PS51379"/>
    </source>
</evidence>
<dbReference type="AlphaFoldDB" id="A0AAE2S9C3"/>
<protein>
    <submittedName>
        <fullName evidence="9">4Fe-4S binding protein</fullName>
    </submittedName>
</protein>
<dbReference type="PANTHER" id="PTHR30176">
    <property type="entry name" value="FERREDOXIN-TYPE PROTEIN NAPH"/>
    <property type="match status" value="1"/>
</dbReference>
<dbReference type="GO" id="GO:0046872">
    <property type="term" value="F:metal ion binding"/>
    <property type="evidence" value="ECO:0007669"/>
    <property type="project" value="UniProtKB-KW"/>
</dbReference>
<feature type="transmembrane region" description="Helical" evidence="7">
    <location>
        <begin position="21"/>
        <end position="38"/>
    </location>
</feature>
<dbReference type="Proteomes" id="UP000634206">
    <property type="component" value="Unassembled WGS sequence"/>
</dbReference>
<accession>A0AAE2S9C3</accession>
<dbReference type="EMBL" id="JAENIG010000001">
    <property type="protein sequence ID" value="MBK1853685.1"/>
    <property type="molecule type" value="Genomic_DNA"/>
</dbReference>